<evidence type="ECO:0000313" key="1">
    <source>
        <dbReference type="EMBL" id="KAI3779075.1"/>
    </source>
</evidence>
<reference evidence="1 2" key="2">
    <citation type="journal article" date="2022" name="Mol. Ecol. Resour.">
        <title>The genomes of chicory, endive, great burdock and yacon provide insights into Asteraceae paleo-polyploidization history and plant inulin production.</title>
        <authorList>
            <person name="Fan W."/>
            <person name="Wang S."/>
            <person name="Wang H."/>
            <person name="Wang A."/>
            <person name="Jiang F."/>
            <person name="Liu H."/>
            <person name="Zhao H."/>
            <person name="Xu D."/>
            <person name="Zhang Y."/>
        </authorList>
    </citation>
    <scope>NUCLEOTIDE SEQUENCE [LARGE SCALE GENOMIC DNA]</scope>
    <source>
        <strain evidence="2">cv. Punajuju</strain>
        <tissue evidence="1">Leaves</tissue>
    </source>
</reference>
<evidence type="ECO:0000313" key="2">
    <source>
        <dbReference type="Proteomes" id="UP001055811"/>
    </source>
</evidence>
<dbReference type="Proteomes" id="UP001055811">
    <property type="component" value="Linkage Group LG02"/>
</dbReference>
<keyword evidence="2" id="KW-1185">Reference proteome</keyword>
<organism evidence="1 2">
    <name type="scientific">Cichorium intybus</name>
    <name type="common">Chicory</name>
    <dbReference type="NCBI Taxonomy" id="13427"/>
    <lineage>
        <taxon>Eukaryota</taxon>
        <taxon>Viridiplantae</taxon>
        <taxon>Streptophyta</taxon>
        <taxon>Embryophyta</taxon>
        <taxon>Tracheophyta</taxon>
        <taxon>Spermatophyta</taxon>
        <taxon>Magnoliopsida</taxon>
        <taxon>eudicotyledons</taxon>
        <taxon>Gunneridae</taxon>
        <taxon>Pentapetalae</taxon>
        <taxon>asterids</taxon>
        <taxon>campanulids</taxon>
        <taxon>Asterales</taxon>
        <taxon>Asteraceae</taxon>
        <taxon>Cichorioideae</taxon>
        <taxon>Cichorieae</taxon>
        <taxon>Cichoriinae</taxon>
        <taxon>Cichorium</taxon>
    </lineage>
</organism>
<dbReference type="EMBL" id="CM042010">
    <property type="protein sequence ID" value="KAI3779075.1"/>
    <property type="molecule type" value="Genomic_DNA"/>
</dbReference>
<gene>
    <name evidence="1" type="ORF">L2E82_08543</name>
</gene>
<sequence>MEKAKHHPSLSLLKNLVKIWFLKSLDFQRTIVIFSNLQMEMRDCELLLLMVFKHINMKRILQITDIQHKKDLKH</sequence>
<accession>A0ACB9G7Q5</accession>
<comment type="caution">
    <text evidence="1">The sequence shown here is derived from an EMBL/GenBank/DDBJ whole genome shotgun (WGS) entry which is preliminary data.</text>
</comment>
<protein>
    <submittedName>
        <fullName evidence="1">Uncharacterized protein</fullName>
    </submittedName>
</protein>
<proteinExistence type="predicted"/>
<reference evidence="2" key="1">
    <citation type="journal article" date="2022" name="Mol. Ecol. Resour.">
        <title>The genomes of chicory, endive, great burdock and yacon provide insights into Asteraceae palaeo-polyploidization history and plant inulin production.</title>
        <authorList>
            <person name="Fan W."/>
            <person name="Wang S."/>
            <person name="Wang H."/>
            <person name="Wang A."/>
            <person name="Jiang F."/>
            <person name="Liu H."/>
            <person name="Zhao H."/>
            <person name="Xu D."/>
            <person name="Zhang Y."/>
        </authorList>
    </citation>
    <scope>NUCLEOTIDE SEQUENCE [LARGE SCALE GENOMIC DNA]</scope>
    <source>
        <strain evidence="2">cv. Punajuju</strain>
    </source>
</reference>
<name>A0ACB9G7Q5_CICIN</name>